<evidence type="ECO:0000256" key="1">
    <source>
        <dbReference type="SAM" id="MobiDB-lite"/>
    </source>
</evidence>
<evidence type="ECO:0000313" key="4">
    <source>
        <dbReference type="Proteomes" id="UP000251341"/>
    </source>
</evidence>
<accession>A0A315EQQ8</accession>
<evidence type="ECO:0000313" key="3">
    <source>
        <dbReference type="EMBL" id="PUE60083.1"/>
    </source>
</evidence>
<reference evidence="3 4" key="1">
    <citation type="submission" date="2017-04" db="EMBL/GenBank/DDBJ databases">
        <title>Unexpected and diverse lifestyles within the genus Limnohabitans.</title>
        <authorList>
            <person name="Kasalicky V."/>
            <person name="Mehrshad M."/>
            <person name="Andrei S.-A."/>
            <person name="Salcher M."/>
            <person name="Kratochvilova H."/>
            <person name="Simek K."/>
            <person name="Ghai R."/>
        </authorList>
    </citation>
    <scope>NUCLEOTIDE SEQUENCE [LARGE SCALE GENOMIC DNA]</scope>
    <source>
        <strain evidence="3 4">MWH-C5</strain>
    </source>
</reference>
<dbReference type="CDD" id="cd07177">
    <property type="entry name" value="terB_like"/>
    <property type="match status" value="2"/>
</dbReference>
<dbReference type="InterPro" id="IPR029024">
    <property type="entry name" value="TerB-like"/>
</dbReference>
<sequence>MAVANLKSDLLETLKSDAEVAALDGGEQIFLTPYLALACGLLYMMASDGELEAQESSQLQAVLGGDKAVLSYALRYVQSVPVEQFFATASEMLSVKDKWCILTNVCDALLADGHADRAELALFAQMTKAFGVHESQFESYFKILELKNDKSVLGRYAGVKDDRRPMTPHFALAIALLYMLTSDGSIGAQEVGQLEAAIGEFDGLQNVALKYVRSVKLKQFLDEAAAMLKPEQKIYILTNVCDSMLSDGEVANLEDKLFLNMLTAFGYTEKTFARYLQVLETKNFKPFDTSAFKNRVTHERVTGVDDADGVLFKNELAEAANQGVWVGSAANTEMSQFIARTMDDNIQSVSDDFENQGNVVKVGQNATDGLNLQKIGDGDSAANRQRAGESDPADNLQKVEASASEANRQTIDGAVSIANHQLIGSDGTGVNLQAIDVDADGTHREAISPEVRAQNIQVVAEEVNHRLDRFEVAHSQFLQIGRTQKFTNAFVPIEHDASDLNRQLVDESFARMGLGGALVDTSSAVLSVPESEAAGAPALASQDAAVVPAGSVAKAAPPLPQKDPSAARTNRRSAATKEHRFGQAGLGLYRGRGFAYVQLAVAAFAVAFAAPIDMRTALGRSATGPLIMMPTLVPGANERRHVLESELSSAQGEAQAMAR</sequence>
<evidence type="ECO:0000259" key="2">
    <source>
        <dbReference type="Pfam" id="PF05099"/>
    </source>
</evidence>
<dbReference type="EMBL" id="NESP01000001">
    <property type="protein sequence ID" value="PUE60083.1"/>
    <property type="molecule type" value="Genomic_DNA"/>
</dbReference>
<dbReference type="InterPro" id="IPR007791">
    <property type="entry name" value="DjlA_N"/>
</dbReference>
<organism evidence="3 4">
    <name type="scientific">Limnohabitans curvus</name>
    <dbReference type="NCBI Taxonomy" id="323423"/>
    <lineage>
        <taxon>Bacteria</taxon>
        <taxon>Pseudomonadati</taxon>
        <taxon>Pseudomonadota</taxon>
        <taxon>Betaproteobacteria</taxon>
        <taxon>Burkholderiales</taxon>
        <taxon>Comamonadaceae</taxon>
        <taxon>Limnohabitans</taxon>
    </lineage>
</organism>
<dbReference type="SUPFAM" id="SSF158682">
    <property type="entry name" value="TerB-like"/>
    <property type="match status" value="2"/>
</dbReference>
<protein>
    <recommendedName>
        <fullName evidence="2">Co-chaperone DjlA N-terminal domain-containing protein</fullName>
    </recommendedName>
</protein>
<feature type="domain" description="Co-chaperone DjlA N-terminal" evidence="2">
    <location>
        <begin position="35"/>
        <end position="138"/>
    </location>
</feature>
<feature type="region of interest" description="Disordered" evidence="1">
    <location>
        <begin position="370"/>
        <end position="404"/>
    </location>
</feature>
<dbReference type="AlphaFoldDB" id="A0A315EQQ8"/>
<comment type="caution">
    <text evidence="3">The sequence shown here is derived from an EMBL/GenBank/DDBJ whole genome shotgun (WGS) entry which is preliminary data.</text>
</comment>
<proteinExistence type="predicted"/>
<dbReference type="Pfam" id="PF05099">
    <property type="entry name" value="TerB"/>
    <property type="match status" value="1"/>
</dbReference>
<dbReference type="Gene3D" id="1.10.3680.10">
    <property type="entry name" value="TerB-like"/>
    <property type="match status" value="2"/>
</dbReference>
<feature type="region of interest" description="Disordered" evidence="1">
    <location>
        <begin position="552"/>
        <end position="578"/>
    </location>
</feature>
<dbReference type="RefSeq" id="WP_108402476.1">
    <property type="nucleotide sequence ID" value="NZ_NESP01000001.1"/>
</dbReference>
<dbReference type="Proteomes" id="UP000251341">
    <property type="component" value="Unassembled WGS sequence"/>
</dbReference>
<gene>
    <name evidence="3" type="ORF">B9Z44_11165</name>
</gene>
<keyword evidence="4" id="KW-1185">Reference proteome</keyword>
<name>A0A315EQQ8_9BURK</name>